<evidence type="ECO:0000313" key="2">
    <source>
        <dbReference type="EMBL" id="KAF9531670.1"/>
    </source>
</evidence>
<sequence>MFENVISNPPVGLRNQAVDAPLAFQSHIPLPNTFSRSDMSKYQAEGDDDEDLEVSALPSQKEDGDHSDHHPPITVNINTFSESRYALYGLSNREDEYPEDVLLPSRDRALYRPFSYFEDPVGLSVSTASACSIEGKGKARESQVEPTVDSAAALLEYTKARLEYLRAQRRALNVLSSGDYLSKLLEDSYKADSDMEEDYQTASSSADMDEDVPPLEHASTGLSSYPTRIFFEPEFVEGPSSFTLDDLRRQNKSWY</sequence>
<reference evidence="2" key="1">
    <citation type="submission" date="2020-11" db="EMBL/GenBank/DDBJ databases">
        <authorList>
            <consortium name="DOE Joint Genome Institute"/>
            <person name="Ahrendt S."/>
            <person name="Riley R."/>
            <person name="Andreopoulos W."/>
            <person name="Labutti K."/>
            <person name="Pangilinan J."/>
            <person name="Ruiz-Duenas F.J."/>
            <person name="Barrasa J.M."/>
            <person name="Sanchez-Garcia M."/>
            <person name="Camarero S."/>
            <person name="Miyauchi S."/>
            <person name="Serrano A."/>
            <person name="Linde D."/>
            <person name="Babiker R."/>
            <person name="Drula E."/>
            <person name="Ayuso-Fernandez I."/>
            <person name="Pacheco R."/>
            <person name="Padilla G."/>
            <person name="Ferreira P."/>
            <person name="Barriuso J."/>
            <person name="Kellner H."/>
            <person name="Castanera R."/>
            <person name="Alfaro M."/>
            <person name="Ramirez L."/>
            <person name="Pisabarro A.G."/>
            <person name="Kuo A."/>
            <person name="Tritt A."/>
            <person name="Lipzen A."/>
            <person name="He G."/>
            <person name="Yan M."/>
            <person name="Ng V."/>
            <person name="Cullen D."/>
            <person name="Martin F."/>
            <person name="Rosso M.-N."/>
            <person name="Henrissat B."/>
            <person name="Hibbett D."/>
            <person name="Martinez A.T."/>
            <person name="Grigoriev I.V."/>
        </authorList>
    </citation>
    <scope>NUCLEOTIDE SEQUENCE</scope>
    <source>
        <strain evidence="2">CBS 506.95</strain>
    </source>
</reference>
<feature type="region of interest" description="Disordered" evidence="1">
    <location>
        <begin position="192"/>
        <end position="219"/>
    </location>
</feature>
<dbReference type="EMBL" id="MU157834">
    <property type="protein sequence ID" value="KAF9531670.1"/>
    <property type="molecule type" value="Genomic_DNA"/>
</dbReference>
<accession>A0A9P6EMM7</accession>
<gene>
    <name evidence="2" type="ORF">CPB83DRAFT_80630</name>
</gene>
<protein>
    <submittedName>
        <fullName evidence="2">Uncharacterized protein</fullName>
    </submittedName>
</protein>
<dbReference type="AlphaFoldDB" id="A0A9P6EMM7"/>
<evidence type="ECO:0000313" key="3">
    <source>
        <dbReference type="Proteomes" id="UP000807306"/>
    </source>
</evidence>
<keyword evidence="3" id="KW-1185">Reference proteome</keyword>
<organism evidence="2 3">
    <name type="scientific">Crepidotus variabilis</name>
    <dbReference type="NCBI Taxonomy" id="179855"/>
    <lineage>
        <taxon>Eukaryota</taxon>
        <taxon>Fungi</taxon>
        <taxon>Dikarya</taxon>
        <taxon>Basidiomycota</taxon>
        <taxon>Agaricomycotina</taxon>
        <taxon>Agaricomycetes</taxon>
        <taxon>Agaricomycetidae</taxon>
        <taxon>Agaricales</taxon>
        <taxon>Agaricineae</taxon>
        <taxon>Crepidotaceae</taxon>
        <taxon>Crepidotus</taxon>
    </lineage>
</organism>
<evidence type="ECO:0000256" key="1">
    <source>
        <dbReference type="SAM" id="MobiDB-lite"/>
    </source>
</evidence>
<dbReference type="Proteomes" id="UP000807306">
    <property type="component" value="Unassembled WGS sequence"/>
</dbReference>
<comment type="caution">
    <text evidence="2">The sequence shown here is derived from an EMBL/GenBank/DDBJ whole genome shotgun (WGS) entry which is preliminary data.</text>
</comment>
<proteinExistence type="predicted"/>
<name>A0A9P6EMM7_9AGAR</name>